<reference evidence="1" key="1">
    <citation type="submission" date="2020-11" db="EMBL/GenBank/DDBJ databases">
        <authorList>
            <person name="Whiteford S."/>
        </authorList>
    </citation>
    <scope>NUCLEOTIDE SEQUENCE</scope>
</reference>
<dbReference type="AlphaFoldDB" id="A0A8S4G5M8"/>
<proteinExistence type="predicted"/>
<comment type="caution">
    <text evidence="1">The sequence shown here is derived from an EMBL/GenBank/DDBJ whole genome shotgun (WGS) entry which is preliminary data.</text>
</comment>
<evidence type="ECO:0000313" key="1">
    <source>
        <dbReference type="EMBL" id="CAG9135826.1"/>
    </source>
</evidence>
<evidence type="ECO:0000313" key="2">
    <source>
        <dbReference type="Proteomes" id="UP000653454"/>
    </source>
</evidence>
<protein>
    <submittedName>
        <fullName evidence="1">(diamondback moth) hypothetical protein</fullName>
    </submittedName>
</protein>
<name>A0A8S4G5M8_PLUXY</name>
<accession>A0A8S4G5M8</accession>
<organism evidence="1 2">
    <name type="scientific">Plutella xylostella</name>
    <name type="common">Diamondback moth</name>
    <name type="synonym">Plutella maculipennis</name>
    <dbReference type="NCBI Taxonomy" id="51655"/>
    <lineage>
        <taxon>Eukaryota</taxon>
        <taxon>Metazoa</taxon>
        <taxon>Ecdysozoa</taxon>
        <taxon>Arthropoda</taxon>
        <taxon>Hexapoda</taxon>
        <taxon>Insecta</taxon>
        <taxon>Pterygota</taxon>
        <taxon>Neoptera</taxon>
        <taxon>Endopterygota</taxon>
        <taxon>Lepidoptera</taxon>
        <taxon>Glossata</taxon>
        <taxon>Ditrysia</taxon>
        <taxon>Yponomeutoidea</taxon>
        <taxon>Plutellidae</taxon>
        <taxon>Plutella</taxon>
    </lineage>
</organism>
<gene>
    <name evidence="1" type="ORF">PLXY2_LOCUS14098</name>
</gene>
<keyword evidence="2" id="KW-1185">Reference proteome</keyword>
<sequence>MHNEHSVGYIGARAVRHWPAGYIAPALAWPSSLVITSPRKNKVHSAPLAYFHPFIIISKSRREQTTGHGRRPLAENIRQTNKNPLCDTLVPLARALTTELKSYTLKRNDPIKRGLRVRNRRLIIATRQLALQWTPCDNEYCL</sequence>
<dbReference type="Proteomes" id="UP000653454">
    <property type="component" value="Unassembled WGS sequence"/>
</dbReference>
<dbReference type="EMBL" id="CAJHNJ030000115">
    <property type="protein sequence ID" value="CAG9135826.1"/>
    <property type="molecule type" value="Genomic_DNA"/>
</dbReference>